<organism evidence="3 4">
    <name type="scientific">Gossypium raimondii</name>
    <name type="common">Peruvian cotton</name>
    <name type="synonym">Gossypium klotzschianum subsp. raimondii</name>
    <dbReference type="NCBI Taxonomy" id="29730"/>
    <lineage>
        <taxon>Eukaryota</taxon>
        <taxon>Viridiplantae</taxon>
        <taxon>Streptophyta</taxon>
        <taxon>Embryophyta</taxon>
        <taxon>Tracheophyta</taxon>
        <taxon>Spermatophyta</taxon>
        <taxon>Magnoliopsida</taxon>
        <taxon>eudicotyledons</taxon>
        <taxon>Gunneridae</taxon>
        <taxon>Pentapetalae</taxon>
        <taxon>rosids</taxon>
        <taxon>malvids</taxon>
        <taxon>Malvales</taxon>
        <taxon>Malvaceae</taxon>
        <taxon>Malvoideae</taxon>
        <taxon>Gossypium</taxon>
    </lineage>
</organism>
<dbReference type="Gramene" id="KJB08818">
    <property type="protein sequence ID" value="KJB08818"/>
    <property type="gene ID" value="B456_001G105800"/>
</dbReference>
<feature type="transmembrane region" description="Helical" evidence="2">
    <location>
        <begin position="12"/>
        <end position="31"/>
    </location>
</feature>
<dbReference type="InterPro" id="IPR006740">
    <property type="entry name" value="DUF604"/>
</dbReference>
<keyword evidence="2" id="KW-0472">Membrane</keyword>
<feature type="compositionally biased region" description="Polar residues" evidence="1">
    <location>
        <begin position="59"/>
        <end position="73"/>
    </location>
</feature>
<gene>
    <name evidence="3" type="ORF">B456_001G105800</name>
</gene>
<dbReference type="FunFam" id="3.90.550.50:FF:000006">
    <property type="entry name" value="Fringe-related protein-like"/>
    <property type="match status" value="1"/>
</dbReference>
<dbReference type="Gene3D" id="3.90.550.50">
    <property type="match status" value="1"/>
</dbReference>
<name>A0A0D2N7Y7_GOSRA</name>
<dbReference type="EMBL" id="CM001740">
    <property type="protein sequence ID" value="KJB08818.1"/>
    <property type="molecule type" value="Genomic_DNA"/>
</dbReference>
<evidence type="ECO:0000256" key="1">
    <source>
        <dbReference type="SAM" id="MobiDB-lite"/>
    </source>
</evidence>
<keyword evidence="2" id="KW-0812">Transmembrane</keyword>
<feature type="region of interest" description="Disordered" evidence="1">
    <location>
        <begin position="47"/>
        <end position="85"/>
    </location>
</feature>
<dbReference type="OMA" id="PYTHGRG"/>
<dbReference type="PANTHER" id="PTHR10811">
    <property type="entry name" value="FRINGE-RELATED"/>
    <property type="match status" value="1"/>
</dbReference>
<dbReference type="OrthoDB" id="421979at2759"/>
<dbReference type="Proteomes" id="UP000032304">
    <property type="component" value="Chromosome 1"/>
</dbReference>
<keyword evidence="4" id="KW-1185">Reference proteome</keyword>
<proteinExistence type="predicted"/>
<evidence type="ECO:0000313" key="3">
    <source>
        <dbReference type="EMBL" id="KJB08818.1"/>
    </source>
</evidence>
<dbReference type="eggNOG" id="KOG2246">
    <property type="taxonomic scope" value="Eukaryota"/>
</dbReference>
<dbReference type="AlphaFoldDB" id="A0A0D2N7Y7"/>
<evidence type="ECO:0000256" key="2">
    <source>
        <dbReference type="SAM" id="Phobius"/>
    </source>
</evidence>
<accession>A0A0D2N7Y7</accession>
<dbReference type="STRING" id="29730.A0A0D2N7Y7"/>
<reference evidence="3 4" key="1">
    <citation type="journal article" date="2012" name="Nature">
        <title>Repeated polyploidization of Gossypium genomes and the evolution of spinnable cotton fibres.</title>
        <authorList>
            <person name="Paterson A.H."/>
            <person name="Wendel J.F."/>
            <person name="Gundlach H."/>
            <person name="Guo H."/>
            <person name="Jenkins J."/>
            <person name="Jin D."/>
            <person name="Llewellyn D."/>
            <person name="Showmaker K.C."/>
            <person name="Shu S."/>
            <person name="Udall J."/>
            <person name="Yoo M.J."/>
            <person name="Byers R."/>
            <person name="Chen W."/>
            <person name="Doron-Faigenboim A."/>
            <person name="Duke M.V."/>
            <person name="Gong L."/>
            <person name="Grimwood J."/>
            <person name="Grover C."/>
            <person name="Grupp K."/>
            <person name="Hu G."/>
            <person name="Lee T.H."/>
            <person name="Li J."/>
            <person name="Lin L."/>
            <person name="Liu T."/>
            <person name="Marler B.S."/>
            <person name="Page J.T."/>
            <person name="Roberts A.W."/>
            <person name="Romanel E."/>
            <person name="Sanders W.S."/>
            <person name="Szadkowski E."/>
            <person name="Tan X."/>
            <person name="Tang H."/>
            <person name="Xu C."/>
            <person name="Wang J."/>
            <person name="Wang Z."/>
            <person name="Zhang D."/>
            <person name="Zhang L."/>
            <person name="Ashrafi H."/>
            <person name="Bedon F."/>
            <person name="Bowers J.E."/>
            <person name="Brubaker C.L."/>
            <person name="Chee P.W."/>
            <person name="Das S."/>
            <person name="Gingle A.R."/>
            <person name="Haigler C.H."/>
            <person name="Harker D."/>
            <person name="Hoffmann L.V."/>
            <person name="Hovav R."/>
            <person name="Jones D.C."/>
            <person name="Lemke C."/>
            <person name="Mansoor S."/>
            <person name="ur Rahman M."/>
            <person name="Rainville L.N."/>
            <person name="Rambani A."/>
            <person name="Reddy U.K."/>
            <person name="Rong J.K."/>
            <person name="Saranga Y."/>
            <person name="Scheffler B.E."/>
            <person name="Scheffler J.A."/>
            <person name="Stelly D.M."/>
            <person name="Triplett B.A."/>
            <person name="Van Deynze A."/>
            <person name="Vaslin M.F."/>
            <person name="Waghmare V.N."/>
            <person name="Walford S.A."/>
            <person name="Wright R.J."/>
            <person name="Zaki E.A."/>
            <person name="Zhang T."/>
            <person name="Dennis E.S."/>
            <person name="Mayer K.F."/>
            <person name="Peterson D.G."/>
            <person name="Rokhsar D.S."/>
            <person name="Wang X."/>
            <person name="Schmutz J."/>
        </authorList>
    </citation>
    <scope>NUCLEOTIDE SEQUENCE [LARGE SCALE GENOMIC DNA]</scope>
</reference>
<sequence>MNSPLQRMPKIRFRGLIIYFIITMTLLYISYSNLLFSKKDRKSPDITIVPNKTEAPPFNHSSNTTSSHVQNSADQKRPNLVEPPPRRYLRYDTNLKHIAFGIASSSNLWEIRKEYIKTWWRPKETRGVVWLDKKVVAKKGERLPEIRVSEDTSQFKYLNKVGSRSALRITRVVSETLKLGMKDIRWFVMGDDDTIFVVENLVRVLSKYDHTQYYYIGSASESHIQNILFSYSMAYGGGGFAISYPLAKELSKMQDKCIHRYPALYGSDDRIQACMAELGVPLTRELGFHQYDVVGDILGLLGAHPVTPLVSLHHLDVVNPIYPGMKRAKALAHMLEAANEDSASLMQQSICYDSTRYWSITVSWGYAVQILRGVMSPRELEMPSRTFFSWHKRVDYTAYAFNTRPVERHPCQRPFVFYMYKTKTEPETNQTVGLYYRHRTRSRYCRWKMASPEKLDFVVVIKPRDEDRWLKAPRRDCCRAFPKIKNNTMILYVGNCKDGEISEFQSKKLL</sequence>
<evidence type="ECO:0000313" key="4">
    <source>
        <dbReference type="Proteomes" id="UP000032304"/>
    </source>
</evidence>
<protein>
    <submittedName>
        <fullName evidence="3">Uncharacterized protein</fullName>
    </submittedName>
</protein>
<keyword evidence="2" id="KW-1133">Transmembrane helix</keyword>
<dbReference type="KEGG" id="gra:105790854"/>
<dbReference type="Pfam" id="PF04646">
    <property type="entry name" value="DUF604"/>
    <property type="match status" value="1"/>
</dbReference>